<dbReference type="InterPro" id="IPR050892">
    <property type="entry name" value="ADP-ribose_metab_enzymes"/>
</dbReference>
<protein>
    <submittedName>
        <fullName evidence="3">Appr-1-p processing protein</fullName>
    </submittedName>
</protein>
<dbReference type="SUPFAM" id="SSF52949">
    <property type="entry name" value="Macro domain-like"/>
    <property type="match status" value="1"/>
</dbReference>
<dbReference type="PROSITE" id="PS51154">
    <property type="entry name" value="MACRO"/>
    <property type="match status" value="1"/>
</dbReference>
<gene>
    <name evidence="3" type="ORF">DQG23_35925</name>
</gene>
<evidence type="ECO:0000256" key="1">
    <source>
        <dbReference type="ARBA" id="ARBA00035885"/>
    </source>
</evidence>
<keyword evidence="4" id="KW-1185">Reference proteome</keyword>
<proteinExistence type="predicted"/>
<dbReference type="Proteomes" id="UP000250369">
    <property type="component" value="Unassembled WGS sequence"/>
</dbReference>
<dbReference type="Gene3D" id="3.40.220.10">
    <property type="entry name" value="Leucine Aminopeptidase, subunit E, domain 1"/>
    <property type="match status" value="1"/>
</dbReference>
<comment type="caution">
    <text evidence="3">The sequence shown here is derived from an EMBL/GenBank/DDBJ whole genome shotgun (WGS) entry which is preliminary data.</text>
</comment>
<evidence type="ECO:0000313" key="3">
    <source>
        <dbReference type="EMBL" id="RAV11754.1"/>
    </source>
</evidence>
<sequence>MIKIVEGDLLAGSEYLIGHQVNCQGAMGSGIAKQIRARYPQVYDSYAAYCRAQKPEQLLGDCQFVEADNRIVANLFGQLHYGRQAKRYTDYEALSRALRTFKEYAQETGAACALPYMIGCGLANGEWHVVENRLQDIFSDYPLTLYRYGG</sequence>
<dbReference type="InterPro" id="IPR002589">
    <property type="entry name" value="Macro_dom"/>
</dbReference>
<name>A0A329LVN4_9BACL</name>
<dbReference type="PANTHER" id="PTHR12521:SF0">
    <property type="entry name" value="ADP-RIBOSE GLYCOHYDROLASE OARD1"/>
    <property type="match status" value="1"/>
</dbReference>
<dbReference type="RefSeq" id="WP_113035861.1">
    <property type="nucleotide sequence ID" value="NZ_QMFB01000036.1"/>
</dbReference>
<organism evidence="3 4">
    <name type="scientific">Paenibacillus contaminans</name>
    <dbReference type="NCBI Taxonomy" id="450362"/>
    <lineage>
        <taxon>Bacteria</taxon>
        <taxon>Bacillati</taxon>
        <taxon>Bacillota</taxon>
        <taxon>Bacilli</taxon>
        <taxon>Bacillales</taxon>
        <taxon>Paenibacillaceae</taxon>
        <taxon>Paenibacillus</taxon>
    </lineage>
</organism>
<evidence type="ECO:0000313" key="4">
    <source>
        <dbReference type="Proteomes" id="UP000250369"/>
    </source>
</evidence>
<evidence type="ECO:0000259" key="2">
    <source>
        <dbReference type="PROSITE" id="PS51154"/>
    </source>
</evidence>
<dbReference type="EMBL" id="QMFB01000036">
    <property type="protein sequence ID" value="RAV11754.1"/>
    <property type="molecule type" value="Genomic_DNA"/>
</dbReference>
<dbReference type="GO" id="GO:0140291">
    <property type="term" value="P:peptidyl-glutamate ADP-deribosylation"/>
    <property type="evidence" value="ECO:0007669"/>
    <property type="project" value="TreeGrafter"/>
</dbReference>
<reference evidence="3 4" key="1">
    <citation type="journal article" date="2009" name="Int. J. Syst. Evol. Microbiol.">
        <title>Paenibacillus contaminans sp. nov., isolated from a contaminated laboratory plate.</title>
        <authorList>
            <person name="Chou J.H."/>
            <person name="Lee J.H."/>
            <person name="Lin M.C."/>
            <person name="Chang P.S."/>
            <person name="Arun A.B."/>
            <person name="Young C.C."/>
            <person name="Chen W.M."/>
        </authorList>
    </citation>
    <scope>NUCLEOTIDE SEQUENCE [LARGE SCALE GENOMIC DNA]</scope>
    <source>
        <strain evidence="3 4">CKOBP-6</strain>
    </source>
</reference>
<comment type="catalytic activity">
    <reaction evidence="1">
        <text>an N-(ADP-alpha-D-ribosyl)-thymidine in DNA + H2O = a thymidine in DNA + ADP-D-ribose</text>
        <dbReference type="Rhea" id="RHEA:71655"/>
        <dbReference type="Rhea" id="RHEA-COMP:13556"/>
        <dbReference type="Rhea" id="RHEA-COMP:18051"/>
        <dbReference type="ChEBI" id="CHEBI:15377"/>
        <dbReference type="ChEBI" id="CHEBI:57967"/>
        <dbReference type="ChEBI" id="CHEBI:137386"/>
        <dbReference type="ChEBI" id="CHEBI:191199"/>
    </reaction>
    <physiologicalReaction direction="left-to-right" evidence="1">
        <dbReference type="Rhea" id="RHEA:71656"/>
    </physiologicalReaction>
</comment>
<dbReference type="PANTHER" id="PTHR12521">
    <property type="entry name" value="PROTEIN C6ORF130"/>
    <property type="match status" value="1"/>
</dbReference>
<accession>A0A329LVN4</accession>
<dbReference type="SMART" id="SM00506">
    <property type="entry name" value="A1pp"/>
    <property type="match status" value="1"/>
</dbReference>
<dbReference type="Pfam" id="PF01661">
    <property type="entry name" value="Macro"/>
    <property type="match status" value="1"/>
</dbReference>
<dbReference type="AlphaFoldDB" id="A0A329LVN4"/>
<dbReference type="InterPro" id="IPR043472">
    <property type="entry name" value="Macro_dom-like"/>
</dbReference>
<feature type="domain" description="Macro" evidence="2">
    <location>
        <begin position="1"/>
        <end position="150"/>
    </location>
</feature>
<dbReference type="OrthoDB" id="9780211at2"/>